<dbReference type="SUPFAM" id="SSF117281">
    <property type="entry name" value="Kelch motif"/>
    <property type="match status" value="1"/>
</dbReference>
<gene>
    <name evidence="2" type="ORF">GCM10011514_30970</name>
</gene>
<dbReference type="InterPro" id="IPR051677">
    <property type="entry name" value="AfsR-DnrI-RedD_regulator"/>
</dbReference>
<feature type="transmembrane region" description="Helical" evidence="1">
    <location>
        <begin position="565"/>
        <end position="582"/>
    </location>
</feature>
<reference evidence="2" key="2">
    <citation type="submission" date="2020-09" db="EMBL/GenBank/DDBJ databases">
        <authorList>
            <person name="Sun Q."/>
            <person name="Zhou Y."/>
        </authorList>
    </citation>
    <scope>NUCLEOTIDE SEQUENCE</scope>
    <source>
        <strain evidence="2">CGMCC 1.15958</strain>
    </source>
</reference>
<dbReference type="GO" id="GO:0006355">
    <property type="term" value="P:regulation of DNA-templated transcription"/>
    <property type="evidence" value="ECO:0007669"/>
    <property type="project" value="TreeGrafter"/>
</dbReference>
<dbReference type="Gene3D" id="2.120.10.80">
    <property type="entry name" value="Kelch-type beta propeller"/>
    <property type="match status" value="1"/>
</dbReference>
<evidence type="ECO:0000313" key="3">
    <source>
        <dbReference type="Proteomes" id="UP000609064"/>
    </source>
</evidence>
<proteinExistence type="predicted"/>
<sequence>MLRAVIPIKLISLLLTLTFLLSIRVNGQEYGLEFLGHEVVTDQRTALIIGKEQPVCIKKDFELSFELKFKPKVQSYFGYVFRIITDEGQNLDLLFQSDARGKQQTFRVISGDKDIKLKTLNTNLFYAKWNKFRIAIQDKKIEVFDDNQLLGSGVISSKIKGCFKIYFGECSDPKFLTSDALPMYLRNITLKSEQKILHHWPLREISGTTTADIFNAQQKAFTKNANWLLKKHYEWKQLGRLKVKGNSSFAFDSNQRRIIINTDLKTYFFNTQNDSLSSKPLGQSHKKFTFGDMAVFLPSQNKLMNLRLNEKKVFNYNASQNSWDITPDEKYNLTEYWHHNKYIYPTDSAMVLIGGYGQYKYKNSFQKYSFNNNTWSDLHLKGDTITPRYMFGLGTKNSTKSYLFGGFGSKTGDQGLNPQNYYDMFEIDWQTNTIKKIYDLKVPETPFVVASSLILNDKNDTFYGLIYNQLKFNSSLQLVEGSLSKPEIKPISKEIPYQFLDVGSNADIYFDKNNSKLFCVTSFHDRIPVDSTEIIIYSLDFPPSNLPAEIKANKVSFSQYFSKNIYIILPLLLLGGLGYYFLRRKKAMPENTEIALNETQTEAALFDEPVIEELPTPQLNEEVINKGKVLLFGGFQFINDKGTDLTNMFTPLLKEMFLYILLHSVRWNMGINSQQLNELLWFDKTADSARNNRSVNITKLKTIFEQLPSIAIGKDTGNWMITLDPEKVYLDYFEFLKLTNSKKTINSQQIGQLTEIINRGGFLTTLEYEWLDDFKGEISNKVIDTYLAYSKQLDISKNAEEIIEIADNIFKFDSVDETAMSMKCRALVQLGKHSLAKTSYEKFAKDYKRLYSEDYGVSYKEVLGT</sequence>
<dbReference type="RefSeq" id="WP_188767084.1">
    <property type="nucleotide sequence ID" value="NZ_BMKK01000006.1"/>
</dbReference>
<keyword evidence="1" id="KW-0472">Membrane</keyword>
<keyword evidence="3" id="KW-1185">Reference proteome</keyword>
<reference evidence="2" key="1">
    <citation type="journal article" date="2014" name="Int. J. Syst. Evol. Microbiol.">
        <title>Complete genome sequence of Corynebacterium casei LMG S-19264T (=DSM 44701T), isolated from a smear-ripened cheese.</title>
        <authorList>
            <consortium name="US DOE Joint Genome Institute (JGI-PGF)"/>
            <person name="Walter F."/>
            <person name="Albersmeier A."/>
            <person name="Kalinowski J."/>
            <person name="Ruckert C."/>
        </authorList>
    </citation>
    <scope>NUCLEOTIDE SEQUENCE</scope>
    <source>
        <strain evidence="2">CGMCC 1.15958</strain>
    </source>
</reference>
<organism evidence="2 3">
    <name type="scientific">Emticicia aquatilis</name>
    <dbReference type="NCBI Taxonomy" id="1537369"/>
    <lineage>
        <taxon>Bacteria</taxon>
        <taxon>Pseudomonadati</taxon>
        <taxon>Bacteroidota</taxon>
        <taxon>Cytophagia</taxon>
        <taxon>Cytophagales</taxon>
        <taxon>Leadbetterellaceae</taxon>
        <taxon>Emticicia</taxon>
    </lineage>
</organism>
<dbReference type="InterPro" id="IPR015915">
    <property type="entry name" value="Kelch-typ_b-propeller"/>
</dbReference>
<evidence type="ECO:0008006" key="4">
    <source>
        <dbReference type="Google" id="ProtNLM"/>
    </source>
</evidence>
<dbReference type="GO" id="GO:0003677">
    <property type="term" value="F:DNA binding"/>
    <property type="evidence" value="ECO:0007669"/>
    <property type="project" value="TreeGrafter"/>
</dbReference>
<dbReference type="EMBL" id="BMKK01000006">
    <property type="protein sequence ID" value="GGD64767.1"/>
    <property type="molecule type" value="Genomic_DNA"/>
</dbReference>
<dbReference type="Gene3D" id="2.60.120.560">
    <property type="entry name" value="Exo-inulinase, domain 1"/>
    <property type="match status" value="1"/>
</dbReference>
<accession>A0A916YWF3</accession>
<evidence type="ECO:0000313" key="2">
    <source>
        <dbReference type="EMBL" id="GGD64767.1"/>
    </source>
</evidence>
<dbReference type="Proteomes" id="UP000609064">
    <property type="component" value="Unassembled WGS sequence"/>
</dbReference>
<keyword evidence="1" id="KW-1133">Transmembrane helix</keyword>
<keyword evidence="1" id="KW-0812">Transmembrane</keyword>
<dbReference type="AlphaFoldDB" id="A0A916YWF3"/>
<name>A0A916YWF3_9BACT</name>
<comment type="caution">
    <text evidence="2">The sequence shown here is derived from an EMBL/GenBank/DDBJ whole genome shotgun (WGS) entry which is preliminary data.</text>
</comment>
<protein>
    <recommendedName>
        <fullName evidence="4">Galactose oxidase</fullName>
    </recommendedName>
</protein>
<evidence type="ECO:0000256" key="1">
    <source>
        <dbReference type="SAM" id="Phobius"/>
    </source>
</evidence>
<dbReference type="PANTHER" id="PTHR35807">
    <property type="entry name" value="TRANSCRIPTIONAL REGULATOR REDD-RELATED"/>
    <property type="match status" value="1"/>
</dbReference>
<dbReference type="PANTHER" id="PTHR35807:SF1">
    <property type="entry name" value="TRANSCRIPTIONAL REGULATOR REDD"/>
    <property type="match status" value="1"/>
</dbReference>